<gene>
    <name evidence="2" type="ORF">AT302_16180</name>
</gene>
<protein>
    <submittedName>
        <fullName evidence="2">FMN reductase</fullName>
    </submittedName>
</protein>
<dbReference type="PANTHER" id="PTHR30543:SF21">
    <property type="entry name" value="NAD(P)H-DEPENDENT FMN REDUCTASE LOT6"/>
    <property type="match status" value="1"/>
</dbReference>
<name>A0ABN4JLP0_9BURK</name>
<evidence type="ECO:0000259" key="1">
    <source>
        <dbReference type="Pfam" id="PF03358"/>
    </source>
</evidence>
<dbReference type="Pfam" id="PF03358">
    <property type="entry name" value="FMN_red"/>
    <property type="match status" value="1"/>
</dbReference>
<feature type="domain" description="NADPH-dependent FMN reductase-like" evidence="1">
    <location>
        <begin position="1"/>
        <end position="133"/>
    </location>
</feature>
<dbReference type="Gene3D" id="3.40.50.360">
    <property type="match status" value="1"/>
</dbReference>
<proteinExistence type="predicted"/>
<evidence type="ECO:0000313" key="3">
    <source>
        <dbReference type="Proteomes" id="UP000060277"/>
    </source>
</evidence>
<reference evidence="3" key="1">
    <citation type="submission" date="2015-12" db="EMBL/GenBank/DDBJ databases">
        <title>Complete genome sequence of Pandoraea norimbergensis DSM 11628.</title>
        <authorList>
            <person name="Ee R."/>
            <person name="Lim Y.-L."/>
            <person name="Yong D."/>
            <person name="Yin W.-F."/>
            <person name="Chan K.-G."/>
        </authorList>
    </citation>
    <scope>NUCLEOTIDE SEQUENCE [LARGE SCALE GENOMIC DNA]</scope>
    <source>
        <strain evidence="3">DSM 11628</strain>
    </source>
</reference>
<dbReference type="Proteomes" id="UP000060277">
    <property type="component" value="Chromosome"/>
</dbReference>
<dbReference type="RefSeq" id="WP_058377991.1">
    <property type="nucleotide sequence ID" value="NZ_CP013480.3"/>
</dbReference>
<dbReference type="PANTHER" id="PTHR30543">
    <property type="entry name" value="CHROMATE REDUCTASE"/>
    <property type="match status" value="1"/>
</dbReference>
<accession>A0ABN4JLP0</accession>
<dbReference type="InterPro" id="IPR050712">
    <property type="entry name" value="NAD(P)H-dep_reductase"/>
</dbReference>
<dbReference type="InterPro" id="IPR029039">
    <property type="entry name" value="Flavoprotein-like_sf"/>
</dbReference>
<dbReference type="EMBL" id="CP013480">
    <property type="protein sequence ID" value="ALS61078.1"/>
    <property type="molecule type" value="Genomic_DNA"/>
</dbReference>
<dbReference type="InterPro" id="IPR005025">
    <property type="entry name" value="FMN_Rdtase-like_dom"/>
</dbReference>
<sequence length="183" mass="19587">MKLLAISGSARRESTNTAFLTAMRYFLPTGVELAVFARLDTLPVFSPDAEGADVPVPVAEFLELVSTADGIIISSPEYVRALPGGLKNAIDWLVSRFEVIGKPIAIAHASHRGDDMLASLRLVLSTISTGFLESAFLRVPLIGKSPVEITTLLQSPSYEHEVSAFLANFAASIRLMQGQALAS</sequence>
<dbReference type="SUPFAM" id="SSF52218">
    <property type="entry name" value="Flavoproteins"/>
    <property type="match status" value="1"/>
</dbReference>
<organism evidence="2 3">
    <name type="scientific">Pandoraea norimbergensis</name>
    <dbReference type="NCBI Taxonomy" id="93219"/>
    <lineage>
        <taxon>Bacteria</taxon>
        <taxon>Pseudomonadati</taxon>
        <taxon>Pseudomonadota</taxon>
        <taxon>Betaproteobacteria</taxon>
        <taxon>Burkholderiales</taxon>
        <taxon>Burkholderiaceae</taxon>
        <taxon>Pandoraea</taxon>
    </lineage>
</organism>
<evidence type="ECO:0000313" key="2">
    <source>
        <dbReference type="EMBL" id="ALS61078.1"/>
    </source>
</evidence>
<keyword evidence="3" id="KW-1185">Reference proteome</keyword>